<dbReference type="AlphaFoldDB" id="A0A4S4MPZ3"/>
<dbReference type="Proteomes" id="UP000308730">
    <property type="component" value="Unassembled WGS sequence"/>
</dbReference>
<keyword evidence="3" id="KW-1185">Reference proteome</keyword>
<gene>
    <name evidence="2" type="ORF">EUX98_g6042</name>
</gene>
<name>A0A4S4MPZ3_9APHY</name>
<accession>A0A4S4MPZ3</accession>
<dbReference type="OrthoDB" id="3250110at2759"/>
<reference evidence="2 3" key="1">
    <citation type="submission" date="2019-02" db="EMBL/GenBank/DDBJ databases">
        <title>Genome sequencing of the rare red list fungi Antrodiella citrinella (Flaviporus citrinellus).</title>
        <authorList>
            <person name="Buettner E."/>
            <person name="Kellner H."/>
        </authorList>
    </citation>
    <scope>NUCLEOTIDE SEQUENCE [LARGE SCALE GENOMIC DNA]</scope>
    <source>
        <strain evidence="2 3">DSM 108506</strain>
    </source>
</reference>
<feature type="region of interest" description="Disordered" evidence="1">
    <location>
        <begin position="154"/>
        <end position="183"/>
    </location>
</feature>
<sequence>MLETFKIGPFDYQSVYDSWPDAPLFTGKVKKDLAVDVWLSAIKEGCKKRKVPKGVWHRVAQHYLRGRALARFEDLKKVMRNMHGGRYSWSWKKFKIAMSNMGWELDPKVTQAWMISSVPSGIWWIAGKGTNDPSAPTGPSPTRQPFLLRSLSHREGETTTKSHSKASDVKKTSSKTASASPGKGSFFKPALPFGEPTTQTTHVPVWLLNASHSLDVLVSENPRTMCALSAILVALGSVPSVPAVAAGGAGAFLASGTAQTIGSVVVGVGSWLGAQSAKDQELKK</sequence>
<feature type="compositionally biased region" description="Basic and acidic residues" evidence="1">
    <location>
        <begin position="154"/>
        <end position="171"/>
    </location>
</feature>
<evidence type="ECO:0000313" key="2">
    <source>
        <dbReference type="EMBL" id="THH28144.1"/>
    </source>
</evidence>
<dbReference type="EMBL" id="SGPM01000199">
    <property type="protein sequence ID" value="THH28144.1"/>
    <property type="molecule type" value="Genomic_DNA"/>
</dbReference>
<evidence type="ECO:0000256" key="1">
    <source>
        <dbReference type="SAM" id="MobiDB-lite"/>
    </source>
</evidence>
<evidence type="ECO:0000313" key="3">
    <source>
        <dbReference type="Proteomes" id="UP000308730"/>
    </source>
</evidence>
<proteinExistence type="predicted"/>
<organism evidence="2 3">
    <name type="scientific">Antrodiella citrinella</name>
    <dbReference type="NCBI Taxonomy" id="2447956"/>
    <lineage>
        <taxon>Eukaryota</taxon>
        <taxon>Fungi</taxon>
        <taxon>Dikarya</taxon>
        <taxon>Basidiomycota</taxon>
        <taxon>Agaricomycotina</taxon>
        <taxon>Agaricomycetes</taxon>
        <taxon>Polyporales</taxon>
        <taxon>Steccherinaceae</taxon>
        <taxon>Antrodiella</taxon>
    </lineage>
</organism>
<protein>
    <submittedName>
        <fullName evidence="2">Uncharacterized protein</fullName>
    </submittedName>
</protein>
<feature type="compositionally biased region" description="Low complexity" evidence="1">
    <location>
        <begin position="174"/>
        <end position="183"/>
    </location>
</feature>
<comment type="caution">
    <text evidence="2">The sequence shown here is derived from an EMBL/GenBank/DDBJ whole genome shotgun (WGS) entry which is preliminary data.</text>
</comment>